<gene>
    <name evidence="1" type="ORF">GV828_00580</name>
</gene>
<organism evidence="1 2">
    <name type="scientific">Flavobacterium ichthyis</name>
    <dbReference type="NCBI Taxonomy" id="2698827"/>
    <lineage>
        <taxon>Bacteria</taxon>
        <taxon>Pseudomonadati</taxon>
        <taxon>Bacteroidota</taxon>
        <taxon>Flavobacteriia</taxon>
        <taxon>Flavobacteriales</taxon>
        <taxon>Flavobacteriaceae</taxon>
        <taxon>Flavobacterium</taxon>
    </lineage>
</organism>
<reference evidence="2" key="1">
    <citation type="submission" date="2020-01" db="EMBL/GenBank/DDBJ databases">
        <title>Sphingomonas sp. strain CSW-10.</title>
        <authorList>
            <person name="Chen W.-M."/>
        </authorList>
    </citation>
    <scope>NUCLEOTIDE SEQUENCE [LARGE SCALE GENOMIC DNA]</scope>
    <source>
        <strain evidence="2">NST-5</strain>
    </source>
</reference>
<dbReference type="EMBL" id="JAABLM010000001">
    <property type="protein sequence ID" value="NBL63688.1"/>
    <property type="molecule type" value="Genomic_DNA"/>
</dbReference>
<keyword evidence="2" id="KW-1185">Reference proteome</keyword>
<sequence>MVMIKDLDILKEAFYNEGVRLAEERGFISLEEITNHFPDVDQTTEHFIVFMGELCKGFDSVPKK</sequence>
<proteinExistence type="predicted"/>
<dbReference type="Proteomes" id="UP000798602">
    <property type="component" value="Unassembled WGS sequence"/>
</dbReference>
<evidence type="ECO:0000313" key="2">
    <source>
        <dbReference type="Proteomes" id="UP000798602"/>
    </source>
</evidence>
<name>A0ABW9ZA62_9FLAO</name>
<evidence type="ECO:0000313" key="1">
    <source>
        <dbReference type="EMBL" id="NBL63688.1"/>
    </source>
</evidence>
<protein>
    <submittedName>
        <fullName evidence="1">Uncharacterized protein</fullName>
    </submittedName>
</protein>
<comment type="caution">
    <text evidence="1">The sequence shown here is derived from an EMBL/GenBank/DDBJ whole genome shotgun (WGS) entry which is preliminary data.</text>
</comment>
<dbReference type="RefSeq" id="WP_166535525.1">
    <property type="nucleotide sequence ID" value="NZ_JAABLM010000001.1"/>
</dbReference>
<accession>A0ABW9ZA62</accession>